<comment type="caution">
    <text evidence="3">The sequence shown here is derived from an EMBL/GenBank/DDBJ whole genome shotgun (WGS) entry which is preliminary data.</text>
</comment>
<name>A0ABN1VBV1_9PSEU</name>
<dbReference type="Proteomes" id="UP001500467">
    <property type="component" value="Unassembled WGS sequence"/>
</dbReference>
<feature type="region of interest" description="Disordered" evidence="1">
    <location>
        <begin position="1"/>
        <end position="21"/>
    </location>
</feature>
<gene>
    <name evidence="3" type="ORF">GCM10009675_23270</name>
</gene>
<accession>A0ABN1VBV1</accession>
<feature type="compositionally biased region" description="Basic and acidic residues" evidence="1">
    <location>
        <begin position="9"/>
        <end position="21"/>
    </location>
</feature>
<reference evidence="3 4" key="1">
    <citation type="journal article" date="2019" name="Int. J. Syst. Evol. Microbiol.">
        <title>The Global Catalogue of Microorganisms (GCM) 10K type strain sequencing project: providing services to taxonomists for standard genome sequencing and annotation.</title>
        <authorList>
            <consortium name="The Broad Institute Genomics Platform"/>
            <consortium name="The Broad Institute Genome Sequencing Center for Infectious Disease"/>
            <person name="Wu L."/>
            <person name="Ma J."/>
        </authorList>
    </citation>
    <scope>NUCLEOTIDE SEQUENCE [LARGE SCALE GENOMIC DNA]</scope>
    <source>
        <strain evidence="3 4">JCM 13022</strain>
    </source>
</reference>
<organism evidence="3 4">
    <name type="scientific">Prauserella alba</name>
    <dbReference type="NCBI Taxonomy" id="176898"/>
    <lineage>
        <taxon>Bacteria</taxon>
        <taxon>Bacillati</taxon>
        <taxon>Actinomycetota</taxon>
        <taxon>Actinomycetes</taxon>
        <taxon>Pseudonocardiales</taxon>
        <taxon>Pseudonocardiaceae</taxon>
        <taxon>Prauserella</taxon>
    </lineage>
</organism>
<keyword evidence="4" id="KW-1185">Reference proteome</keyword>
<dbReference type="Pfam" id="PF17765">
    <property type="entry name" value="MLTR_LBD"/>
    <property type="match status" value="1"/>
</dbReference>
<proteinExistence type="predicted"/>
<evidence type="ECO:0000259" key="2">
    <source>
        <dbReference type="Pfam" id="PF17765"/>
    </source>
</evidence>
<dbReference type="EMBL" id="BAAALM010000007">
    <property type="protein sequence ID" value="GAA1204432.1"/>
    <property type="molecule type" value="Genomic_DNA"/>
</dbReference>
<feature type="domain" description="MmyB-like transcription regulator ligand binding" evidence="2">
    <location>
        <begin position="24"/>
        <end position="186"/>
    </location>
</feature>
<evidence type="ECO:0000313" key="3">
    <source>
        <dbReference type="EMBL" id="GAA1204432.1"/>
    </source>
</evidence>
<dbReference type="InterPro" id="IPR041413">
    <property type="entry name" value="MLTR_LBD"/>
</dbReference>
<dbReference type="Gene3D" id="3.30.450.180">
    <property type="match status" value="1"/>
</dbReference>
<sequence>MTDVSTGTGDRRNRSRGQDAPRLRAGLRSALAAVADMPAIVVSNQLDVVATNALGRALLAPALGEGRSNLARFVFLDENTSTAFYPEWDRIADEHVDWLRATAAQARRDRALHRLIGELSTVSPPFRTRWSSERLRACYPPRVTVDHPLVGELDLIREDLMPVADPVLTLRVYTAEPGTATAERLSILASWIQDSALDDRADTKPA</sequence>
<evidence type="ECO:0000313" key="4">
    <source>
        <dbReference type="Proteomes" id="UP001500467"/>
    </source>
</evidence>
<dbReference type="PANTHER" id="PTHR35010:SF2">
    <property type="entry name" value="BLL4672 PROTEIN"/>
    <property type="match status" value="1"/>
</dbReference>
<protein>
    <recommendedName>
        <fullName evidence="2">MmyB-like transcription regulator ligand binding domain-containing protein</fullName>
    </recommendedName>
</protein>
<dbReference type="PANTHER" id="PTHR35010">
    <property type="entry name" value="BLL4672 PROTEIN-RELATED"/>
    <property type="match status" value="1"/>
</dbReference>
<evidence type="ECO:0000256" key="1">
    <source>
        <dbReference type="SAM" id="MobiDB-lite"/>
    </source>
</evidence>